<feature type="domain" description="Molybdenum cofactor biosynthesis protein A-like twitch" evidence="3">
    <location>
        <begin position="20"/>
        <end position="106"/>
    </location>
</feature>
<evidence type="ECO:0000259" key="3">
    <source>
        <dbReference type="Pfam" id="PF06463"/>
    </source>
</evidence>
<dbReference type="EMBL" id="VSSQ01080820">
    <property type="protein sequence ID" value="MPN29914.1"/>
    <property type="molecule type" value="Genomic_DNA"/>
</dbReference>
<dbReference type="InterPro" id="IPR050105">
    <property type="entry name" value="MoCo_biosynth_MoaA/MoaC"/>
</dbReference>
<dbReference type="PANTHER" id="PTHR22960">
    <property type="entry name" value="MOLYBDOPTERIN COFACTOR SYNTHESIS PROTEIN A"/>
    <property type="match status" value="1"/>
</dbReference>
<dbReference type="PANTHER" id="PTHR22960:SF0">
    <property type="entry name" value="MOLYBDENUM COFACTOR BIOSYNTHESIS PROTEIN 1"/>
    <property type="match status" value="1"/>
</dbReference>
<dbReference type="GO" id="GO:0006777">
    <property type="term" value="P:Mo-molybdopterin cofactor biosynthetic process"/>
    <property type="evidence" value="ECO:0007669"/>
    <property type="project" value="UniProtKB-KW"/>
</dbReference>
<sequence length="126" mass="13419">MVDSAFGPEAYIPCGEVLARVPELKPDGCDGSVARLYRLPGAEGRVGLISPMSCHFCASCNRLRLTADGKLKPCLHASAEYPIKGLDIAGMREVFLRSVSEKPEQHGTLSADRMSGAGRAMNRIGG</sequence>
<dbReference type="GO" id="GO:0061799">
    <property type="term" value="F:cyclic pyranopterin monophosphate synthase activity"/>
    <property type="evidence" value="ECO:0007669"/>
    <property type="project" value="TreeGrafter"/>
</dbReference>
<accession>A0A645H0S3</accession>
<dbReference type="Gene3D" id="3.20.20.70">
    <property type="entry name" value="Aldolase class I"/>
    <property type="match status" value="1"/>
</dbReference>
<dbReference type="SUPFAM" id="SSF102114">
    <property type="entry name" value="Radical SAM enzymes"/>
    <property type="match status" value="1"/>
</dbReference>
<dbReference type="AlphaFoldDB" id="A0A645H0S3"/>
<proteinExistence type="predicted"/>
<evidence type="ECO:0000256" key="1">
    <source>
        <dbReference type="ARBA" id="ARBA00023150"/>
    </source>
</evidence>
<dbReference type="GO" id="GO:0061798">
    <property type="term" value="F:GTP 3',8'-cyclase activity"/>
    <property type="evidence" value="ECO:0007669"/>
    <property type="project" value="TreeGrafter"/>
</dbReference>
<dbReference type="InterPro" id="IPR013785">
    <property type="entry name" value="Aldolase_TIM"/>
</dbReference>
<organism evidence="4">
    <name type="scientific">bioreactor metagenome</name>
    <dbReference type="NCBI Taxonomy" id="1076179"/>
    <lineage>
        <taxon>unclassified sequences</taxon>
        <taxon>metagenomes</taxon>
        <taxon>ecological metagenomes</taxon>
    </lineage>
</organism>
<comment type="caution">
    <text evidence="4">The sequence shown here is derived from an EMBL/GenBank/DDBJ whole genome shotgun (WGS) entry which is preliminary data.</text>
</comment>
<evidence type="ECO:0000256" key="2">
    <source>
        <dbReference type="SAM" id="MobiDB-lite"/>
    </source>
</evidence>
<keyword evidence="1" id="KW-0501">Molybdenum cofactor biosynthesis</keyword>
<dbReference type="GO" id="GO:0051539">
    <property type="term" value="F:4 iron, 4 sulfur cluster binding"/>
    <property type="evidence" value="ECO:0007669"/>
    <property type="project" value="UniProtKB-KW"/>
</dbReference>
<evidence type="ECO:0000313" key="4">
    <source>
        <dbReference type="EMBL" id="MPN29914.1"/>
    </source>
</evidence>
<protein>
    <recommendedName>
        <fullName evidence="3">Molybdenum cofactor biosynthesis protein A-like twitch domain-containing protein</fullName>
    </recommendedName>
</protein>
<dbReference type="InterPro" id="IPR058240">
    <property type="entry name" value="rSAM_sf"/>
</dbReference>
<reference evidence="4" key="1">
    <citation type="submission" date="2019-08" db="EMBL/GenBank/DDBJ databases">
        <authorList>
            <person name="Kucharzyk K."/>
            <person name="Murdoch R.W."/>
            <person name="Higgins S."/>
            <person name="Loffler F."/>
        </authorList>
    </citation>
    <scope>NUCLEOTIDE SEQUENCE</scope>
</reference>
<dbReference type="CDD" id="cd21117">
    <property type="entry name" value="Twitch_MoaA"/>
    <property type="match status" value="1"/>
</dbReference>
<dbReference type="Pfam" id="PF06463">
    <property type="entry name" value="Mob_synth_C"/>
    <property type="match status" value="1"/>
</dbReference>
<name>A0A645H0S3_9ZZZZ</name>
<gene>
    <name evidence="4" type="ORF">SDC9_177369</name>
</gene>
<dbReference type="InterPro" id="IPR010505">
    <property type="entry name" value="MoaA_twitch"/>
</dbReference>
<feature type="region of interest" description="Disordered" evidence="2">
    <location>
        <begin position="105"/>
        <end position="126"/>
    </location>
</feature>